<dbReference type="EMBL" id="JACIDN010000008">
    <property type="protein sequence ID" value="MBB3904604.1"/>
    <property type="molecule type" value="Genomic_DNA"/>
</dbReference>
<reference evidence="3 4" key="3">
    <citation type="submission" date="2020-08" db="EMBL/GenBank/DDBJ databases">
        <title>Genomic Encyclopedia of Type Strains, Phase IV (KMG-IV): sequencing the most valuable type-strain genomes for metagenomic binning, comparative biology and taxonomic classification.</title>
        <authorList>
            <person name="Goeker M."/>
        </authorList>
    </citation>
    <scope>NUCLEOTIDE SEQUENCE [LARGE SCALE GENOMIC DNA]</scope>
    <source>
        <strain evidence="3 4">DSM 24105</strain>
    </source>
</reference>
<evidence type="ECO:0000313" key="5">
    <source>
        <dbReference type="Proteomes" id="UP001156881"/>
    </source>
</evidence>
<evidence type="ECO:0000256" key="1">
    <source>
        <dbReference type="SAM" id="SignalP"/>
    </source>
</evidence>
<reference evidence="2" key="4">
    <citation type="submission" date="2023-01" db="EMBL/GenBank/DDBJ databases">
        <title>Draft genome sequence of Methylobacterium brachythecii strain NBRC 107710.</title>
        <authorList>
            <person name="Sun Q."/>
            <person name="Mori K."/>
        </authorList>
    </citation>
    <scope>NUCLEOTIDE SEQUENCE</scope>
    <source>
        <strain evidence="2">NBRC 107710</strain>
    </source>
</reference>
<sequence length="125" mass="14271">MMKAITAICVALIAAVAFVGTSDEAKAGCRKCGPVSPVYHYKTVNKVSNRTQYRDVNRTHYDHKTRYIYNVTRVRPIVQIHTVTRVHHHTVPVIHNVNVSSVQRLPAQYYRTNSVQNYYHGCGCR</sequence>
<evidence type="ECO:0000313" key="3">
    <source>
        <dbReference type="EMBL" id="MBB3904604.1"/>
    </source>
</evidence>
<comment type="caution">
    <text evidence="3">The sequence shown here is derived from an EMBL/GenBank/DDBJ whole genome shotgun (WGS) entry which is preliminary data.</text>
</comment>
<dbReference type="Proteomes" id="UP000517759">
    <property type="component" value="Unassembled WGS sequence"/>
</dbReference>
<proteinExistence type="predicted"/>
<feature type="signal peptide" evidence="1">
    <location>
        <begin position="1"/>
        <end position="27"/>
    </location>
</feature>
<dbReference type="AlphaFoldDB" id="A0A7W6ANM6"/>
<organism evidence="3 4">
    <name type="scientific">Methylobacterium brachythecii</name>
    <dbReference type="NCBI Taxonomy" id="1176177"/>
    <lineage>
        <taxon>Bacteria</taxon>
        <taxon>Pseudomonadati</taxon>
        <taxon>Pseudomonadota</taxon>
        <taxon>Alphaproteobacteria</taxon>
        <taxon>Hyphomicrobiales</taxon>
        <taxon>Methylobacteriaceae</taxon>
        <taxon>Methylobacterium</taxon>
    </lineage>
</organism>
<evidence type="ECO:0000313" key="4">
    <source>
        <dbReference type="Proteomes" id="UP000517759"/>
    </source>
</evidence>
<keyword evidence="5" id="KW-1185">Reference proteome</keyword>
<name>A0A7W6ANM6_9HYPH</name>
<gene>
    <name evidence="2" type="ORF">GCM10007884_30390</name>
    <name evidence="3" type="ORF">GGR33_004127</name>
</gene>
<dbReference type="Proteomes" id="UP001156881">
    <property type="component" value="Unassembled WGS sequence"/>
</dbReference>
<accession>A0A7W6ANM6</accession>
<dbReference type="EMBL" id="BSPG01000017">
    <property type="protein sequence ID" value="GLS45050.1"/>
    <property type="molecule type" value="Genomic_DNA"/>
</dbReference>
<keyword evidence="1" id="KW-0732">Signal</keyword>
<feature type="chain" id="PRO_5031064901" evidence="1">
    <location>
        <begin position="28"/>
        <end position="125"/>
    </location>
</feature>
<dbReference type="RefSeq" id="WP_183508606.1">
    <property type="nucleotide sequence ID" value="NZ_BSPG01000017.1"/>
</dbReference>
<protein>
    <submittedName>
        <fullName evidence="3">Uncharacterized protein</fullName>
    </submittedName>
</protein>
<reference evidence="5" key="2">
    <citation type="journal article" date="2019" name="Int. J. Syst. Evol. Microbiol.">
        <title>The Global Catalogue of Microorganisms (GCM) 10K type strain sequencing project: providing services to taxonomists for standard genome sequencing and annotation.</title>
        <authorList>
            <consortium name="The Broad Institute Genomics Platform"/>
            <consortium name="The Broad Institute Genome Sequencing Center for Infectious Disease"/>
            <person name="Wu L."/>
            <person name="Ma J."/>
        </authorList>
    </citation>
    <scope>NUCLEOTIDE SEQUENCE [LARGE SCALE GENOMIC DNA]</scope>
    <source>
        <strain evidence="5">NBRC 107710</strain>
    </source>
</reference>
<reference evidence="2" key="1">
    <citation type="journal article" date="2014" name="Int. J. Syst. Evol. Microbiol.">
        <title>Complete genome of a new Firmicutes species belonging to the dominant human colonic microbiota ('Ruminococcus bicirculans') reveals two chromosomes and a selective capacity to utilize plant glucans.</title>
        <authorList>
            <consortium name="NISC Comparative Sequencing Program"/>
            <person name="Wegmann U."/>
            <person name="Louis P."/>
            <person name="Goesmann A."/>
            <person name="Henrissat B."/>
            <person name="Duncan S.H."/>
            <person name="Flint H.J."/>
        </authorList>
    </citation>
    <scope>NUCLEOTIDE SEQUENCE</scope>
    <source>
        <strain evidence="2">NBRC 107710</strain>
    </source>
</reference>
<evidence type="ECO:0000313" key="2">
    <source>
        <dbReference type="EMBL" id="GLS45050.1"/>
    </source>
</evidence>